<dbReference type="AlphaFoldDB" id="A0A6P1E6Z3"/>
<evidence type="ECO:0000313" key="3">
    <source>
        <dbReference type="Proteomes" id="UP000465035"/>
    </source>
</evidence>
<protein>
    <recommendedName>
        <fullName evidence="1">Transposase IS66 C-terminal domain-containing protein</fullName>
    </recommendedName>
</protein>
<organism evidence="2 3">
    <name type="scientific">Lentilactobacillus hilgardii</name>
    <name type="common">Lactobacillus hilgardii</name>
    <dbReference type="NCBI Taxonomy" id="1588"/>
    <lineage>
        <taxon>Bacteria</taxon>
        <taxon>Bacillati</taxon>
        <taxon>Bacillota</taxon>
        <taxon>Bacilli</taxon>
        <taxon>Lactobacillales</taxon>
        <taxon>Lactobacillaceae</taxon>
        <taxon>Lentilactobacillus</taxon>
    </lineage>
</organism>
<dbReference type="Proteomes" id="UP000465035">
    <property type="component" value="Chromosome"/>
</dbReference>
<sequence length="70" mass="8046">MKNIVIGRKNWLFSTSPQRARANAIWMTLIESAKACGLDPQKYLQTLLTELPQLPVFAKKEVLEAYLPWN</sequence>
<accession>A0A6P1E6Z3</accession>
<gene>
    <name evidence="2" type="ORF">GQR93_04035</name>
</gene>
<dbReference type="Pfam" id="PF13817">
    <property type="entry name" value="DDE_Tnp_IS66_C"/>
    <property type="match status" value="1"/>
</dbReference>
<reference evidence="2 3" key="1">
    <citation type="submission" date="2019-12" db="EMBL/GenBank/DDBJ databases">
        <title>Lactobacillus hilgardii FLUB.</title>
        <authorList>
            <person name="Gustaw K."/>
        </authorList>
    </citation>
    <scope>NUCLEOTIDE SEQUENCE [LARGE SCALE GENOMIC DNA]</scope>
    <source>
        <strain evidence="2 3">FLUB</strain>
    </source>
</reference>
<name>A0A6P1E6Z3_LENHI</name>
<dbReference type="InterPro" id="IPR039552">
    <property type="entry name" value="IS66_C"/>
</dbReference>
<evidence type="ECO:0000313" key="2">
    <source>
        <dbReference type="EMBL" id="QHB51445.1"/>
    </source>
</evidence>
<evidence type="ECO:0000259" key="1">
    <source>
        <dbReference type="Pfam" id="PF13817"/>
    </source>
</evidence>
<feature type="domain" description="Transposase IS66 C-terminal" evidence="1">
    <location>
        <begin position="28"/>
        <end position="69"/>
    </location>
</feature>
<proteinExistence type="predicted"/>
<dbReference type="EMBL" id="CP047121">
    <property type="protein sequence ID" value="QHB51445.1"/>
    <property type="molecule type" value="Genomic_DNA"/>
</dbReference>